<reference evidence="25" key="1">
    <citation type="submission" date="2020-10" db="EMBL/GenBank/DDBJ databases">
        <authorList>
            <person name="Gilroy R."/>
        </authorList>
    </citation>
    <scope>NUCLEOTIDE SEQUENCE</scope>
    <source>
        <strain evidence="25">ChiGjej1B1-22543</strain>
    </source>
</reference>
<gene>
    <name evidence="25" type="ORF">IAC52_00850</name>
</gene>
<feature type="transmembrane region" description="Helical" evidence="24">
    <location>
        <begin position="110"/>
        <end position="128"/>
    </location>
</feature>
<feature type="transmembrane region" description="Helical" evidence="24">
    <location>
        <begin position="261"/>
        <end position="282"/>
    </location>
</feature>
<dbReference type="PANTHER" id="PTHR46382">
    <property type="entry name" value="PHOSPHATIDATE CYTIDYLYLTRANSFERASE"/>
    <property type="match status" value="1"/>
</dbReference>
<keyword evidence="17" id="KW-1208">Phospholipid metabolism</keyword>
<feature type="transmembrane region" description="Helical" evidence="24">
    <location>
        <begin position="67"/>
        <end position="85"/>
    </location>
</feature>
<evidence type="ECO:0000256" key="10">
    <source>
        <dbReference type="ARBA" id="ARBA00022679"/>
    </source>
</evidence>
<dbReference type="Pfam" id="PF01148">
    <property type="entry name" value="CTP_transf_1"/>
    <property type="match status" value="1"/>
</dbReference>
<organism evidence="25 26">
    <name type="scientific">Candidatus Alloenteromonas pullicola</name>
    <dbReference type="NCBI Taxonomy" id="2840784"/>
    <lineage>
        <taxon>Bacteria</taxon>
        <taxon>Bacillati</taxon>
        <taxon>Bacillota</taxon>
        <taxon>Bacillota incertae sedis</taxon>
        <taxon>Candidatus Alloenteromonas</taxon>
    </lineage>
</organism>
<evidence type="ECO:0000256" key="3">
    <source>
        <dbReference type="ARBA" id="ARBA00005119"/>
    </source>
</evidence>
<feature type="transmembrane region" description="Helical" evidence="24">
    <location>
        <begin position="21"/>
        <end position="38"/>
    </location>
</feature>
<comment type="catalytic activity">
    <reaction evidence="1">
        <text>a 1,2-diacyl-sn-glycero-3-phosphate + CTP + H(+) = a CDP-1,2-diacyl-sn-glycerol + diphosphate</text>
        <dbReference type="Rhea" id="RHEA:16229"/>
        <dbReference type="ChEBI" id="CHEBI:15378"/>
        <dbReference type="ChEBI" id="CHEBI:33019"/>
        <dbReference type="ChEBI" id="CHEBI:37563"/>
        <dbReference type="ChEBI" id="CHEBI:58332"/>
        <dbReference type="ChEBI" id="CHEBI:58608"/>
        <dbReference type="EC" id="2.7.7.41"/>
    </reaction>
</comment>
<comment type="caution">
    <text evidence="25">The sequence shown here is derived from an EMBL/GenBank/DDBJ whole genome shotgun (WGS) entry which is preliminary data.</text>
</comment>
<evidence type="ECO:0000256" key="5">
    <source>
        <dbReference type="ARBA" id="ARBA00010185"/>
    </source>
</evidence>
<comment type="subcellular location">
    <subcellularLocation>
        <location evidence="2">Cell membrane</location>
        <topology evidence="2">Multi-pass membrane protein</topology>
    </subcellularLocation>
</comment>
<evidence type="ECO:0000256" key="13">
    <source>
        <dbReference type="ARBA" id="ARBA00022989"/>
    </source>
</evidence>
<feature type="transmembrane region" description="Helical" evidence="24">
    <location>
        <begin position="175"/>
        <end position="201"/>
    </location>
</feature>
<dbReference type="EC" id="2.7.7.41" evidence="6"/>
<evidence type="ECO:0000256" key="6">
    <source>
        <dbReference type="ARBA" id="ARBA00012487"/>
    </source>
</evidence>
<dbReference type="Proteomes" id="UP000824070">
    <property type="component" value="Unassembled WGS sequence"/>
</dbReference>
<keyword evidence="14" id="KW-0443">Lipid metabolism</keyword>
<evidence type="ECO:0000256" key="1">
    <source>
        <dbReference type="ARBA" id="ARBA00001698"/>
    </source>
</evidence>
<keyword evidence="16" id="KW-0594">Phospholipid biosynthesis</keyword>
<feature type="transmembrane region" description="Helical" evidence="24">
    <location>
        <begin position="311"/>
        <end position="332"/>
    </location>
</feature>
<evidence type="ECO:0000256" key="23">
    <source>
        <dbReference type="ARBA" id="ARBA00033406"/>
    </source>
</evidence>
<keyword evidence="10" id="KW-0808">Transferase</keyword>
<evidence type="ECO:0000256" key="24">
    <source>
        <dbReference type="SAM" id="Phobius"/>
    </source>
</evidence>
<evidence type="ECO:0000256" key="7">
    <source>
        <dbReference type="ARBA" id="ARBA00019373"/>
    </source>
</evidence>
<evidence type="ECO:0000256" key="2">
    <source>
        <dbReference type="ARBA" id="ARBA00004651"/>
    </source>
</evidence>
<evidence type="ECO:0000256" key="16">
    <source>
        <dbReference type="ARBA" id="ARBA00023209"/>
    </source>
</evidence>
<keyword evidence="13 24" id="KW-1133">Transmembrane helix</keyword>
<keyword evidence="9" id="KW-0444">Lipid biosynthesis</keyword>
<evidence type="ECO:0000256" key="21">
    <source>
        <dbReference type="ARBA" id="ARBA00032396"/>
    </source>
</evidence>
<feature type="transmembrane region" description="Helical" evidence="24">
    <location>
        <begin position="222"/>
        <end position="241"/>
    </location>
</feature>
<name>A0A9D1LMY9_9FIRM</name>
<evidence type="ECO:0000256" key="19">
    <source>
        <dbReference type="ARBA" id="ARBA00031825"/>
    </source>
</evidence>
<comment type="similarity">
    <text evidence="5">Belongs to the CDS family.</text>
</comment>
<evidence type="ECO:0000256" key="14">
    <source>
        <dbReference type="ARBA" id="ARBA00023098"/>
    </source>
</evidence>
<evidence type="ECO:0000256" key="17">
    <source>
        <dbReference type="ARBA" id="ARBA00023264"/>
    </source>
</evidence>
<protein>
    <recommendedName>
        <fullName evidence="7">Phosphatidate cytidylyltransferase</fullName>
        <ecNumber evidence="6">2.7.7.41</ecNumber>
    </recommendedName>
    <alternativeName>
        <fullName evidence="20">CDP-DAG synthase</fullName>
    </alternativeName>
    <alternativeName>
        <fullName evidence="22">CDP-DG synthase</fullName>
    </alternativeName>
    <alternativeName>
        <fullName evidence="18">CDP-diacylglycerol synthase</fullName>
    </alternativeName>
    <alternativeName>
        <fullName evidence="21">CDP-diglyceride pyrophosphorylase</fullName>
    </alternativeName>
    <alternativeName>
        <fullName evidence="23">CDP-diglyceride synthase</fullName>
    </alternativeName>
    <alternativeName>
        <fullName evidence="19">CTP:phosphatidate cytidylyltransferase</fullName>
    </alternativeName>
</protein>
<dbReference type="AlphaFoldDB" id="A0A9D1LMY9"/>
<feature type="transmembrane region" description="Helical" evidence="24">
    <location>
        <begin position="44"/>
        <end position="60"/>
    </location>
</feature>
<evidence type="ECO:0000313" key="26">
    <source>
        <dbReference type="Proteomes" id="UP000824070"/>
    </source>
</evidence>
<keyword evidence="8" id="KW-1003">Cell membrane</keyword>
<keyword evidence="15 24" id="KW-0472">Membrane</keyword>
<accession>A0A9D1LMY9</accession>
<evidence type="ECO:0000256" key="15">
    <source>
        <dbReference type="ARBA" id="ARBA00023136"/>
    </source>
</evidence>
<evidence type="ECO:0000256" key="12">
    <source>
        <dbReference type="ARBA" id="ARBA00022695"/>
    </source>
</evidence>
<comment type="pathway">
    <text evidence="4">Lipid metabolism.</text>
</comment>
<dbReference type="GO" id="GO:0004605">
    <property type="term" value="F:phosphatidate cytidylyltransferase activity"/>
    <property type="evidence" value="ECO:0007669"/>
    <property type="project" value="UniProtKB-EC"/>
</dbReference>
<comment type="pathway">
    <text evidence="3">Phospholipid metabolism; CDP-diacylglycerol biosynthesis; CDP-diacylglycerol from sn-glycerol 3-phosphate: step 3/3.</text>
</comment>
<dbReference type="GO" id="GO:0005886">
    <property type="term" value="C:plasma membrane"/>
    <property type="evidence" value="ECO:0007669"/>
    <property type="project" value="UniProtKB-SubCell"/>
</dbReference>
<feature type="transmembrane region" description="Helical" evidence="24">
    <location>
        <begin position="140"/>
        <end position="163"/>
    </location>
</feature>
<sequence>MNRIKPNELDQKKKRSLFSRIVVAALLIAVAVPCIFLGGWFWFSFLTIFLLLACFEMIHATGKKYPIYVYAFAYVFVLAEAYWFIAKGNVEAYLANPDGYSFSLSNTGEGIGVSVVFLVASIIVYWAIALFDRRFDLFDAVYFLAVGLLISLGFQGLLFVRYFPLSLSDDSSSSFAYYGSVTLLLFVCIATVMNDTWAYFVGIFFGRHKMIPAVSPNKTWEGFFGGWILGGATCLAFALLTDYFGFPLLDSLAIFGAGSKWWWAVVLSFLLPLVGDVGDLTFSLIKRHFGIKDFGFIFLAHGGVLDRADSFTFTAMFTAVFVSLLTSGLGFLL</sequence>
<proteinExistence type="inferred from homology"/>
<evidence type="ECO:0000256" key="22">
    <source>
        <dbReference type="ARBA" id="ARBA00032743"/>
    </source>
</evidence>
<reference evidence="25" key="2">
    <citation type="journal article" date="2021" name="PeerJ">
        <title>Extensive microbial diversity within the chicken gut microbiome revealed by metagenomics and culture.</title>
        <authorList>
            <person name="Gilroy R."/>
            <person name="Ravi A."/>
            <person name="Getino M."/>
            <person name="Pursley I."/>
            <person name="Horton D.L."/>
            <person name="Alikhan N.F."/>
            <person name="Baker D."/>
            <person name="Gharbi K."/>
            <person name="Hall N."/>
            <person name="Watson M."/>
            <person name="Adriaenssens E.M."/>
            <person name="Foster-Nyarko E."/>
            <person name="Jarju S."/>
            <person name="Secka A."/>
            <person name="Antonio M."/>
            <person name="Oren A."/>
            <person name="Chaudhuri R.R."/>
            <person name="La Ragione R."/>
            <person name="Hildebrand F."/>
            <person name="Pallen M.J."/>
        </authorList>
    </citation>
    <scope>NUCLEOTIDE SEQUENCE</scope>
    <source>
        <strain evidence="25">ChiGjej1B1-22543</strain>
    </source>
</reference>
<keyword evidence="11 24" id="KW-0812">Transmembrane</keyword>
<evidence type="ECO:0000256" key="8">
    <source>
        <dbReference type="ARBA" id="ARBA00022475"/>
    </source>
</evidence>
<evidence type="ECO:0000313" key="25">
    <source>
        <dbReference type="EMBL" id="HIU44836.1"/>
    </source>
</evidence>
<evidence type="ECO:0000256" key="9">
    <source>
        <dbReference type="ARBA" id="ARBA00022516"/>
    </source>
</evidence>
<keyword evidence="12 25" id="KW-0548">Nucleotidyltransferase</keyword>
<evidence type="ECO:0000256" key="11">
    <source>
        <dbReference type="ARBA" id="ARBA00022692"/>
    </source>
</evidence>
<evidence type="ECO:0000256" key="4">
    <source>
        <dbReference type="ARBA" id="ARBA00005189"/>
    </source>
</evidence>
<evidence type="ECO:0000256" key="18">
    <source>
        <dbReference type="ARBA" id="ARBA00029893"/>
    </source>
</evidence>
<dbReference type="EMBL" id="DVMV01000008">
    <property type="protein sequence ID" value="HIU44836.1"/>
    <property type="molecule type" value="Genomic_DNA"/>
</dbReference>
<evidence type="ECO:0000256" key="20">
    <source>
        <dbReference type="ARBA" id="ARBA00032253"/>
    </source>
</evidence>
<dbReference type="PANTHER" id="PTHR46382:SF1">
    <property type="entry name" value="PHOSPHATIDATE CYTIDYLYLTRANSFERASE"/>
    <property type="match status" value="1"/>
</dbReference>
<dbReference type="GO" id="GO:0016024">
    <property type="term" value="P:CDP-diacylglycerol biosynthetic process"/>
    <property type="evidence" value="ECO:0007669"/>
    <property type="project" value="TreeGrafter"/>
</dbReference>